<comment type="caution">
    <text evidence="2">The sequence shown here is derived from an EMBL/GenBank/DDBJ whole genome shotgun (WGS) entry which is preliminary data.</text>
</comment>
<name>A0A2W6NKF3_9BACL</name>
<protein>
    <submittedName>
        <fullName evidence="2">Uncharacterized protein</fullName>
    </submittedName>
</protein>
<accession>A0A2W6NKF3</accession>
<evidence type="ECO:0000313" key="3">
    <source>
        <dbReference type="Proteomes" id="UP000249204"/>
    </source>
</evidence>
<proteinExistence type="predicted"/>
<organism evidence="2 3">
    <name type="scientific">Paenibacillus silvae</name>
    <dbReference type="NCBI Taxonomy" id="1325358"/>
    <lineage>
        <taxon>Bacteria</taxon>
        <taxon>Bacillati</taxon>
        <taxon>Bacillota</taxon>
        <taxon>Bacilli</taxon>
        <taxon>Bacillales</taxon>
        <taxon>Paenibacillaceae</taxon>
        <taxon>Paenibacillus</taxon>
    </lineage>
</organism>
<keyword evidence="1" id="KW-0812">Transmembrane</keyword>
<sequence length="179" mass="20308">MFMKKSLYVLLGILLLGSALFLWFYSFPKSIDRANEVVIQDNEKTISDTATVTMKGKLHRPLFRQSYFEGTMEISALEFTNSYKLFPLYMVKEGEIYSSFVTFSGSSQQLGNVTGVMFHDAGFTTFNLFLREAPYKGTNRDLIQVVSPASDATNAEQVVEKLRLKFPEMPDAKTLLPQQ</sequence>
<evidence type="ECO:0000256" key="1">
    <source>
        <dbReference type="SAM" id="Phobius"/>
    </source>
</evidence>
<dbReference type="EMBL" id="QKWW01000021">
    <property type="protein sequence ID" value="PZT56314.1"/>
    <property type="molecule type" value="Genomic_DNA"/>
</dbReference>
<feature type="transmembrane region" description="Helical" evidence="1">
    <location>
        <begin position="7"/>
        <end position="25"/>
    </location>
</feature>
<gene>
    <name evidence="2" type="ORF">DN757_07290</name>
</gene>
<evidence type="ECO:0000313" key="2">
    <source>
        <dbReference type="EMBL" id="PZT56314.1"/>
    </source>
</evidence>
<reference evidence="2 3" key="1">
    <citation type="submission" date="2018-06" db="EMBL/GenBank/DDBJ databases">
        <title>Isolation of heavy metals resistant Paenibacillus silvae NC2 from Gold-Copper mine in ZiJin, China.</title>
        <authorList>
            <person name="Xu J."/>
            <person name="Mazhar H.S."/>
            <person name="Rensing C."/>
        </authorList>
    </citation>
    <scope>NUCLEOTIDE SEQUENCE [LARGE SCALE GENOMIC DNA]</scope>
    <source>
        <strain evidence="2 3">NC2</strain>
    </source>
</reference>
<dbReference type="Proteomes" id="UP000249204">
    <property type="component" value="Unassembled WGS sequence"/>
</dbReference>
<dbReference type="AlphaFoldDB" id="A0A2W6NKF3"/>
<keyword evidence="1" id="KW-1133">Transmembrane helix</keyword>
<keyword evidence="1" id="KW-0472">Membrane</keyword>